<dbReference type="STRING" id="7395.A0A1A9ULA7"/>
<dbReference type="InterPro" id="IPR004710">
    <property type="entry name" value="Bilac:Na_transpt"/>
</dbReference>
<feature type="transmembrane region" description="Helical" evidence="7">
    <location>
        <begin position="335"/>
        <end position="353"/>
    </location>
</feature>
<proteinExistence type="inferred from homology"/>
<dbReference type="GO" id="GO:0015293">
    <property type="term" value="F:symporter activity"/>
    <property type="evidence" value="ECO:0007669"/>
    <property type="project" value="UniProtKB-KW"/>
</dbReference>
<evidence type="ECO:0000256" key="2">
    <source>
        <dbReference type="ARBA" id="ARBA00006528"/>
    </source>
</evidence>
<evidence type="ECO:0000256" key="5">
    <source>
        <dbReference type="ARBA" id="ARBA00022989"/>
    </source>
</evidence>
<keyword evidence="3 7" id="KW-0812">Transmembrane</keyword>
<feature type="transmembrane region" description="Helical" evidence="7">
    <location>
        <begin position="175"/>
        <end position="198"/>
    </location>
</feature>
<dbReference type="InterPro" id="IPR002657">
    <property type="entry name" value="BilAc:Na_symport/Acr3"/>
</dbReference>
<dbReference type="Gene3D" id="1.20.1530.20">
    <property type="match status" value="1"/>
</dbReference>
<keyword evidence="4" id="KW-0813">Transport</keyword>
<dbReference type="EnsemblMetazoa" id="GAUT008194-RA">
    <property type="protein sequence ID" value="GAUT008194-PA"/>
    <property type="gene ID" value="GAUT008194"/>
</dbReference>
<dbReference type="PANTHER" id="PTHR10361">
    <property type="entry name" value="SODIUM-BILE ACID COTRANSPORTER"/>
    <property type="match status" value="1"/>
</dbReference>
<protein>
    <submittedName>
        <fullName evidence="8">Uncharacterized protein</fullName>
    </submittedName>
</protein>
<dbReference type="InterPro" id="IPR038770">
    <property type="entry name" value="Na+/solute_symporter_sf"/>
</dbReference>
<accession>A0A1A9ULA7</accession>
<sequence>MKKLLAIETTTTLCATSINAKTTQTLWSVTFEPQLLSITMSQTKTIELTINNIDPAWNNNYEFHILPAHKDLIKIENAKILGSNIAQNLTQWKHNFTVDGIFLGHAAVHIDLRRPHMKVERAREFVRVTVLRNVSASDIIFKAIVGAFVSVIYISYGAALDLIDLKRILVKPVGPVIGFLGQYLIMPILSYLIGYFLFRDMIELRLGLFLIGSTPGGGVSNVLTVLLDGNLNLSVAMTAISNLAAFGMMPIWIFTLGVLIFKDGNLDVPYKTIAYLSLSLLLPLTTGVVLQKCAPLISKRMTRFLKTISLILMISIIIFAFAVNTFMFKLFSWKIIFASSALPWIGYVIGWIMAKVCKQSSKDCLTIAIETGIQNTGIAIFMVNFTLEQPLADITNAVPVANSLMTPLPLLLLYICRRMYSCCNEYKVEKKPQVDEIKDHEIEGILQ</sequence>
<dbReference type="GO" id="GO:0016020">
    <property type="term" value="C:membrane"/>
    <property type="evidence" value="ECO:0007669"/>
    <property type="project" value="UniProtKB-SubCell"/>
</dbReference>
<evidence type="ECO:0000313" key="9">
    <source>
        <dbReference type="Proteomes" id="UP000078200"/>
    </source>
</evidence>
<feature type="transmembrane region" description="Helical" evidence="7">
    <location>
        <begin position="273"/>
        <end position="291"/>
    </location>
</feature>
<keyword evidence="6 7" id="KW-0472">Membrane</keyword>
<evidence type="ECO:0000256" key="4">
    <source>
        <dbReference type="ARBA" id="ARBA00022847"/>
    </source>
</evidence>
<keyword evidence="4" id="KW-0769">Symport</keyword>
<feature type="transmembrane region" description="Helical" evidence="7">
    <location>
        <begin position="303"/>
        <end position="323"/>
    </location>
</feature>
<feature type="transmembrane region" description="Helical" evidence="7">
    <location>
        <begin position="204"/>
        <end position="227"/>
    </location>
</feature>
<comment type="similarity">
    <text evidence="2">Belongs to the bile acid:sodium symporter (BASS) (TC 2.A.28) family.</text>
</comment>
<comment type="subcellular location">
    <subcellularLocation>
        <location evidence="1">Membrane</location>
        <topology evidence="1">Multi-pass membrane protein</topology>
    </subcellularLocation>
</comment>
<feature type="transmembrane region" description="Helical" evidence="7">
    <location>
        <begin position="397"/>
        <end position="416"/>
    </location>
</feature>
<organism evidence="8 9">
    <name type="scientific">Glossina austeni</name>
    <name type="common">Savannah tsetse fly</name>
    <dbReference type="NCBI Taxonomy" id="7395"/>
    <lineage>
        <taxon>Eukaryota</taxon>
        <taxon>Metazoa</taxon>
        <taxon>Ecdysozoa</taxon>
        <taxon>Arthropoda</taxon>
        <taxon>Hexapoda</taxon>
        <taxon>Insecta</taxon>
        <taxon>Pterygota</taxon>
        <taxon>Neoptera</taxon>
        <taxon>Endopterygota</taxon>
        <taxon>Diptera</taxon>
        <taxon>Brachycera</taxon>
        <taxon>Muscomorpha</taxon>
        <taxon>Hippoboscoidea</taxon>
        <taxon>Glossinidae</taxon>
        <taxon>Glossina</taxon>
    </lineage>
</organism>
<reference evidence="8" key="1">
    <citation type="submission" date="2020-05" db="UniProtKB">
        <authorList>
            <consortium name="EnsemblMetazoa"/>
        </authorList>
    </citation>
    <scope>IDENTIFICATION</scope>
    <source>
        <strain evidence="8">TTRI</strain>
    </source>
</reference>
<dbReference type="Proteomes" id="UP000078200">
    <property type="component" value="Unassembled WGS sequence"/>
</dbReference>
<dbReference type="Pfam" id="PF01758">
    <property type="entry name" value="SBF"/>
    <property type="match status" value="1"/>
</dbReference>
<feature type="transmembrane region" description="Helical" evidence="7">
    <location>
        <begin position="139"/>
        <end position="163"/>
    </location>
</feature>
<name>A0A1A9ULA7_GLOAU</name>
<dbReference type="PANTHER" id="PTHR10361:SF28">
    <property type="entry name" value="P3 PROTEIN-RELATED"/>
    <property type="match status" value="1"/>
</dbReference>
<feature type="transmembrane region" description="Helical" evidence="7">
    <location>
        <begin position="239"/>
        <end position="261"/>
    </location>
</feature>
<dbReference type="AlphaFoldDB" id="A0A1A9ULA7"/>
<evidence type="ECO:0000256" key="6">
    <source>
        <dbReference type="ARBA" id="ARBA00023136"/>
    </source>
</evidence>
<keyword evidence="5 7" id="KW-1133">Transmembrane helix</keyword>
<dbReference type="VEuPathDB" id="VectorBase:GAUT008194"/>
<keyword evidence="9" id="KW-1185">Reference proteome</keyword>
<evidence type="ECO:0000313" key="8">
    <source>
        <dbReference type="EnsemblMetazoa" id="GAUT008194-PA"/>
    </source>
</evidence>
<evidence type="ECO:0000256" key="3">
    <source>
        <dbReference type="ARBA" id="ARBA00022692"/>
    </source>
</evidence>
<evidence type="ECO:0000256" key="7">
    <source>
        <dbReference type="SAM" id="Phobius"/>
    </source>
</evidence>
<evidence type="ECO:0000256" key="1">
    <source>
        <dbReference type="ARBA" id="ARBA00004141"/>
    </source>
</evidence>